<organism evidence="9 10">
    <name type="scientific">Hermetia illucens</name>
    <name type="common">Black soldier fly</name>
    <dbReference type="NCBI Taxonomy" id="343691"/>
    <lineage>
        <taxon>Eukaryota</taxon>
        <taxon>Metazoa</taxon>
        <taxon>Ecdysozoa</taxon>
        <taxon>Arthropoda</taxon>
        <taxon>Hexapoda</taxon>
        <taxon>Insecta</taxon>
        <taxon>Pterygota</taxon>
        <taxon>Neoptera</taxon>
        <taxon>Endopterygota</taxon>
        <taxon>Diptera</taxon>
        <taxon>Brachycera</taxon>
        <taxon>Stratiomyomorpha</taxon>
        <taxon>Stratiomyidae</taxon>
        <taxon>Hermetiinae</taxon>
        <taxon>Hermetia</taxon>
    </lineage>
</organism>
<keyword evidence="2" id="KW-0479">Metal-binding</keyword>
<dbReference type="SUPFAM" id="SSF140996">
    <property type="entry name" value="Hermes dimerisation domain"/>
    <property type="match status" value="1"/>
</dbReference>
<dbReference type="Pfam" id="PF05699">
    <property type="entry name" value="Dimer_Tnp_hAT"/>
    <property type="match status" value="1"/>
</dbReference>
<evidence type="ECO:0000313" key="10">
    <source>
        <dbReference type="Proteomes" id="UP000594454"/>
    </source>
</evidence>
<gene>
    <name evidence="9" type="ORF">HERILL_LOCUS1846</name>
</gene>
<evidence type="ECO:0000256" key="6">
    <source>
        <dbReference type="SAM" id="Coils"/>
    </source>
</evidence>
<dbReference type="PANTHER" id="PTHR46481:SF10">
    <property type="entry name" value="ZINC FINGER BED DOMAIN-CONTAINING PROTEIN 39"/>
    <property type="match status" value="1"/>
</dbReference>
<dbReference type="InterPro" id="IPR052035">
    <property type="entry name" value="ZnF_BED_domain_contain"/>
</dbReference>
<keyword evidence="10" id="KW-1185">Reference proteome</keyword>
<evidence type="ECO:0000259" key="8">
    <source>
        <dbReference type="Pfam" id="PF05699"/>
    </source>
</evidence>
<sequence length="761" mass="84743">MSELPTGSKRRKTSGGATDDAPNNEVPKGDMELESSVPSEDDSEYATDSDSSTSSRASAPAVEIQDFVRVKKEKRALATKLRAKEMEVESLHAIIRDLQQQVNALKLAIPDNRTAATTTAPRTTAIPRPSIPATQVTHPRPSSNNTATSASQTRQPASTSRSTTSTSRNSSGSVIPLESETATINTESAETIPQPNVSVPVIPSASSGQNRVERQRTIGSYIAKEITSHQKNLIDRDLLHLFVKEFHPFSSVVVQLSSSSVVEEPSFRKVIKWIPGYELPSRKTISTTMIPALYQSCVENVRDLVSREAISVCLTTDCWTSANNENYMATTAHFITEGFTFKTVLLKCSYLSGSHTAVHLAEEIKNIILEWNLEGKVNYAISDNATNITKALADILSLKHYGCYAHSLNLIVQRALKELEPTLEKIKKIVTFFKRSSLNNEKLLKFQINSGVSQPKRLIQDVSTRWNSTFYMLRRFIELEEAIRATIALVDRNLPVLTGEEWKTCKEVCNILSPFEEMTNSMSGEKYMTGSAAIVVTRCLKGVCERFARTSTFSAATEKVVSSLRRGLTDRFGNIEKIIPLAICTLLDPRYKHHVFQDDSALSAAKTFLENLTIEMIEKNTSEQHNGGSCTSRSSVTIPFRNEPSAWGILDEIMGDKQPQASPISRAKKEIESYFQDDVLPRRDDDGNSSNVLNWWKTFRHIYPNLVKIFRINCNIVATSVPCERIFSKAGNLISEKRIRLSSEKVELILFLNANLESSDQ</sequence>
<evidence type="ECO:0000256" key="7">
    <source>
        <dbReference type="SAM" id="MobiDB-lite"/>
    </source>
</evidence>
<reference evidence="9 10" key="1">
    <citation type="submission" date="2020-11" db="EMBL/GenBank/DDBJ databases">
        <authorList>
            <person name="Wallbank WR R."/>
            <person name="Pardo Diaz C."/>
            <person name="Kozak K."/>
            <person name="Martin S."/>
            <person name="Jiggins C."/>
            <person name="Moest M."/>
            <person name="Warren A I."/>
            <person name="Generalovic N T."/>
            <person name="Byers J.R.P. K."/>
            <person name="Montejo-Kovacevich G."/>
            <person name="Yen C E."/>
        </authorList>
    </citation>
    <scope>NUCLEOTIDE SEQUENCE [LARGE SCALE GENOMIC DNA]</scope>
</reference>
<dbReference type="InterPro" id="IPR008906">
    <property type="entry name" value="HATC_C_dom"/>
</dbReference>
<feature type="compositionally biased region" description="Polar residues" evidence="7">
    <location>
        <begin position="180"/>
        <end position="197"/>
    </location>
</feature>
<evidence type="ECO:0000256" key="2">
    <source>
        <dbReference type="ARBA" id="ARBA00022723"/>
    </source>
</evidence>
<dbReference type="GO" id="GO:0046983">
    <property type="term" value="F:protein dimerization activity"/>
    <property type="evidence" value="ECO:0007669"/>
    <property type="project" value="InterPro"/>
</dbReference>
<dbReference type="AlphaFoldDB" id="A0A7R8YMJ0"/>
<dbReference type="PANTHER" id="PTHR46481">
    <property type="entry name" value="ZINC FINGER BED DOMAIN-CONTAINING PROTEIN 4"/>
    <property type="match status" value="1"/>
</dbReference>
<evidence type="ECO:0000256" key="3">
    <source>
        <dbReference type="ARBA" id="ARBA00022771"/>
    </source>
</evidence>
<feature type="compositionally biased region" description="Low complexity" evidence="7">
    <location>
        <begin position="113"/>
        <end position="128"/>
    </location>
</feature>
<keyword evidence="4" id="KW-0862">Zinc</keyword>
<evidence type="ECO:0000313" key="9">
    <source>
        <dbReference type="EMBL" id="CAD7078588.1"/>
    </source>
</evidence>
<feature type="domain" description="HAT C-terminal dimerisation" evidence="8">
    <location>
        <begin position="670"/>
        <end position="756"/>
    </location>
</feature>
<evidence type="ECO:0000256" key="1">
    <source>
        <dbReference type="ARBA" id="ARBA00004123"/>
    </source>
</evidence>
<feature type="compositionally biased region" description="Low complexity" evidence="7">
    <location>
        <begin position="142"/>
        <end position="173"/>
    </location>
</feature>
<dbReference type="Proteomes" id="UP000594454">
    <property type="component" value="Chromosome 1"/>
</dbReference>
<feature type="compositionally biased region" description="Low complexity" evidence="7">
    <location>
        <begin position="48"/>
        <end position="61"/>
    </location>
</feature>
<keyword evidence="3" id="KW-0863">Zinc-finger</keyword>
<comment type="subcellular location">
    <subcellularLocation>
        <location evidence="1">Nucleus</location>
    </subcellularLocation>
</comment>
<dbReference type="InterPro" id="IPR012337">
    <property type="entry name" value="RNaseH-like_sf"/>
</dbReference>
<dbReference type="SUPFAM" id="SSF53098">
    <property type="entry name" value="Ribonuclease H-like"/>
    <property type="match status" value="1"/>
</dbReference>
<keyword evidence="6" id="KW-0175">Coiled coil</keyword>
<dbReference type="EMBL" id="LR899009">
    <property type="protein sequence ID" value="CAD7078588.1"/>
    <property type="molecule type" value="Genomic_DNA"/>
</dbReference>
<proteinExistence type="predicted"/>
<keyword evidence="5" id="KW-0539">Nucleus</keyword>
<evidence type="ECO:0000256" key="5">
    <source>
        <dbReference type="ARBA" id="ARBA00023242"/>
    </source>
</evidence>
<feature type="coiled-coil region" evidence="6">
    <location>
        <begin position="81"/>
        <end position="108"/>
    </location>
</feature>
<evidence type="ECO:0000256" key="4">
    <source>
        <dbReference type="ARBA" id="ARBA00022833"/>
    </source>
</evidence>
<dbReference type="InParanoid" id="A0A7R8YMJ0"/>
<dbReference type="OrthoDB" id="2438421at2759"/>
<name>A0A7R8YMJ0_HERIL</name>
<dbReference type="GO" id="GO:0005634">
    <property type="term" value="C:nucleus"/>
    <property type="evidence" value="ECO:0007669"/>
    <property type="project" value="UniProtKB-SubCell"/>
</dbReference>
<feature type="region of interest" description="Disordered" evidence="7">
    <location>
        <begin position="113"/>
        <end position="212"/>
    </location>
</feature>
<protein>
    <recommendedName>
        <fullName evidence="8">HAT C-terminal dimerisation domain-containing protein</fullName>
    </recommendedName>
</protein>
<dbReference type="GO" id="GO:0008270">
    <property type="term" value="F:zinc ion binding"/>
    <property type="evidence" value="ECO:0007669"/>
    <property type="project" value="UniProtKB-KW"/>
</dbReference>
<accession>A0A7R8YMJ0</accession>
<feature type="compositionally biased region" description="Polar residues" evidence="7">
    <location>
        <begin position="132"/>
        <end position="141"/>
    </location>
</feature>
<feature type="region of interest" description="Disordered" evidence="7">
    <location>
        <begin position="1"/>
        <end position="62"/>
    </location>
</feature>